<dbReference type="EMBL" id="NFKP01000008">
    <property type="protein sequence ID" value="OUP69657.1"/>
    <property type="molecule type" value="Genomic_DNA"/>
</dbReference>
<protein>
    <recommendedName>
        <fullName evidence="5">Transcriptional regulator</fullName>
    </recommendedName>
</protein>
<dbReference type="PANTHER" id="PTHR35568:SF1">
    <property type="entry name" value="TRANSCRIPTIONAL REGULATOR DAUR"/>
    <property type="match status" value="1"/>
</dbReference>
<name>A0A1Y4E8T6_9FIRM</name>
<evidence type="ECO:0000259" key="2">
    <source>
        <dbReference type="Pfam" id="PF13309"/>
    </source>
</evidence>
<dbReference type="Proteomes" id="UP000196386">
    <property type="component" value="Unassembled WGS sequence"/>
</dbReference>
<proteinExistence type="predicted"/>
<sequence length="252" mass="28354">MDLGIFLRSCQNINWPKGNDMTNPMLGHYIRLTEFLGHTLGPDYEVALHDLTDKNRSIVAIANSHVSGREVGAPLTNMALKILMDKSYEKQDYITHYRGVSAEGRTLRSSTLFIKHNGKLIGMLCINFDDSRYHAVSESILHLCHPDQFVDTNFQVDETRISDTPYALPAVEQFHNSSGGVAEDAVLRELKRLGLSPVRLTPEERLQIIHTLESDGIFLLKGAVKSVADILQCSQASVYRYLSQIRRERAAE</sequence>
<dbReference type="AlphaFoldDB" id="A0A1Y4E8T6"/>
<dbReference type="InterPro" id="IPR013559">
    <property type="entry name" value="YheO"/>
</dbReference>
<evidence type="ECO:0000259" key="1">
    <source>
        <dbReference type="Pfam" id="PF08348"/>
    </source>
</evidence>
<dbReference type="Pfam" id="PF08348">
    <property type="entry name" value="PAS_6"/>
    <property type="match status" value="1"/>
</dbReference>
<feature type="domain" description="Transcriptional regulator DauR-like HTH" evidence="2">
    <location>
        <begin position="189"/>
        <end position="242"/>
    </location>
</feature>
<accession>A0A1Y4E8T6</accession>
<evidence type="ECO:0000313" key="3">
    <source>
        <dbReference type="EMBL" id="OUP69657.1"/>
    </source>
</evidence>
<dbReference type="InterPro" id="IPR039446">
    <property type="entry name" value="DauR-like"/>
</dbReference>
<gene>
    <name evidence="3" type="ORF">B5F11_08430</name>
</gene>
<dbReference type="PANTHER" id="PTHR35568">
    <property type="entry name" value="TRANSCRIPTIONAL REGULATOR DAUR"/>
    <property type="match status" value="1"/>
</dbReference>
<evidence type="ECO:0000313" key="4">
    <source>
        <dbReference type="Proteomes" id="UP000196386"/>
    </source>
</evidence>
<reference evidence="4" key="1">
    <citation type="submission" date="2017-04" db="EMBL/GenBank/DDBJ databases">
        <title>Function of individual gut microbiota members based on whole genome sequencing of pure cultures obtained from chicken caecum.</title>
        <authorList>
            <person name="Medvecky M."/>
            <person name="Cejkova D."/>
            <person name="Polansky O."/>
            <person name="Karasova D."/>
            <person name="Kubasova T."/>
            <person name="Cizek A."/>
            <person name="Rychlik I."/>
        </authorList>
    </citation>
    <scope>NUCLEOTIDE SEQUENCE [LARGE SCALE GENOMIC DNA]</scope>
    <source>
        <strain evidence="4">An175</strain>
    </source>
</reference>
<feature type="domain" description="YheO-like" evidence="1">
    <location>
        <begin position="27"/>
        <end position="137"/>
    </location>
</feature>
<comment type="caution">
    <text evidence="3">The sequence shown here is derived from an EMBL/GenBank/DDBJ whole genome shotgun (WGS) entry which is preliminary data.</text>
</comment>
<organism evidence="3 4">
    <name type="scientific">Anaerotruncus colihominis</name>
    <dbReference type="NCBI Taxonomy" id="169435"/>
    <lineage>
        <taxon>Bacteria</taxon>
        <taxon>Bacillati</taxon>
        <taxon>Bacillota</taxon>
        <taxon>Clostridia</taxon>
        <taxon>Eubacteriales</taxon>
        <taxon>Oscillospiraceae</taxon>
        <taxon>Anaerotruncus</taxon>
    </lineage>
</organism>
<dbReference type="InterPro" id="IPR039445">
    <property type="entry name" value="DauR-like_HTH"/>
</dbReference>
<dbReference type="Pfam" id="PF13309">
    <property type="entry name" value="HTH_22"/>
    <property type="match status" value="1"/>
</dbReference>
<evidence type="ECO:0008006" key="5">
    <source>
        <dbReference type="Google" id="ProtNLM"/>
    </source>
</evidence>